<proteinExistence type="predicted"/>
<evidence type="ECO:0008006" key="4">
    <source>
        <dbReference type="Google" id="ProtNLM"/>
    </source>
</evidence>
<feature type="compositionally biased region" description="Low complexity" evidence="1">
    <location>
        <begin position="524"/>
        <end position="554"/>
    </location>
</feature>
<dbReference type="PANTHER" id="PTHR33137">
    <property type="entry name" value="MEDIATOR OF RNA POLYMERASE II TRANSCRIPTION SUBUNIT 15A-RELATED"/>
    <property type="match status" value="1"/>
</dbReference>
<name>A0AAD4JET4_PERFH</name>
<dbReference type="Proteomes" id="UP001190926">
    <property type="component" value="Unassembled WGS sequence"/>
</dbReference>
<gene>
    <name evidence="2" type="ORF">C2S53_008192</name>
</gene>
<dbReference type="EMBL" id="SDAM02000068">
    <property type="protein sequence ID" value="KAH6832520.1"/>
    <property type="molecule type" value="Genomic_DNA"/>
</dbReference>
<keyword evidence="3" id="KW-1185">Reference proteome</keyword>
<protein>
    <recommendedName>
        <fullName evidence="4">Mediator complex subunit 15 KIX domain-containing protein</fullName>
    </recommendedName>
</protein>
<accession>A0AAD4JET4</accession>
<dbReference type="AlphaFoldDB" id="A0AAD4JET4"/>
<evidence type="ECO:0000313" key="3">
    <source>
        <dbReference type="Proteomes" id="UP001190926"/>
    </source>
</evidence>
<sequence>MDERKPQSEEIEDWMKQLLPDGAADIGMWQHPERTSVKVERPNTCQLFVDSHQYQRNLSQHQLMQVSFGVPRQQTSGGCNSASLMAKREQESLNVLQFTEQTTLQKLLETKGGVALERAHPRMQMPTLHQSQNLTLADQLKPGHQTQGMLLAPLQGMPEAAASPESTSQMDLTNSIDWVNTMYQKILQVKEMYLSQFVFLYHKMPEMKRQATDAEIANRWEKSRVFIEKIIRLLNISKSELVHLKRERVYQLMNDAMKYISQTRPRNSLYAKQTHQVEASINHIEAAQIQQRENHLQFNSAPASLHQPLRAGPGGALSLPQSSFNVGSSAGVHKVDGSLTANSYQYNNLMRPTQQWAPQGSVAPSHRKGGSQIGFDPRALRMLLHPSGGVSQYNNLGGTSQQTITSSRNIFNSLEYSVSPMAQQMPVSMPPLQNNQQDQAMKRQKMKQPVQQQQQQLMTDKNKQQILQKRNEDTKLRRFVGINQKWSPVIPPSSSPYTNISPQNSQQSSSQIELKDLSSKFPKSATPSLSSASPSALPSPLTPMTPLTPSSMPADNVKSPLLDESGKLAKNPAVASQDTNRNQLATDTQRSTKSCLHRESIPSGDKQLSQAKGDPLKRLVEVVKSVSSKALHATLRDINAVANLTDRADGNFLRGKPTRVNFHDLADDIIINSDQGMKSRVKRELDTVAMDDFTASTEFCSSASIKRLKTESNNLLLEEIKEINKTLIEVVVDVINLEDVSRPGSDEGTLIRCSYIPLGFSGNVKIPDTSKLMFPNLLLELIVSADYPNSSPIVLEKVPSGLCDAEEGKYLWIKAKSNFILSLRKFTEPMSVKDMAQAWDVSAREVFNELARQMGGGSFSSTYGNWETCAVAV</sequence>
<feature type="region of interest" description="Disordered" evidence="1">
    <location>
        <begin position="487"/>
        <end position="613"/>
    </location>
</feature>
<feature type="compositionally biased region" description="Low complexity" evidence="1">
    <location>
        <begin position="501"/>
        <end position="511"/>
    </location>
</feature>
<feature type="compositionally biased region" description="Polar residues" evidence="1">
    <location>
        <begin position="574"/>
        <end position="594"/>
    </location>
</feature>
<dbReference type="GO" id="GO:0031490">
    <property type="term" value="F:chromatin DNA binding"/>
    <property type="evidence" value="ECO:0007669"/>
    <property type="project" value="InterPro"/>
</dbReference>
<reference evidence="2 3" key="1">
    <citation type="journal article" date="2021" name="Nat. Commun.">
        <title>Incipient diploidization of the medicinal plant Perilla within 10,000 years.</title>
        <authorList>
            <person name="Zhang Y."/>
            <person name="Shen Q."/>
            <person name="Leng L."/>
            <person name="Zhang D."/>
            <person name="Chen S."/>
            <person name="Shi Y."/>
            <person name="Ning Z."/>
            <person name="Chen S."/>
        </authorList>
    </citation>
    <scope>NUCLEOTIDE SEQUENCE [LARGE SCALE GENOMIC DNA]</scope>
    <source>
        <strain evidence="3">cv. PC099</strain>
    </source>
</reference>
<dbReference type="PANTHER" id="PTHR33137:SF4">
    <property type="entry name" value="MEDIATOR OF RNA POLYMERASE II TRANSCRIPTION SUBUNIT 15A-RELATED"/>
    <property type="match status" value="1"/>
</dbReference>
<feature type="compositionally biased region" description="Low complexity" evidence="1">
    <location>
        <begin position="447"/>
        <end position="459"/>
    </location>
</feature>
<evidence type="ECO:0000256" key="1">
    <source>
        <dbReference type="SAM" id="MobiDB-lite"/>
    </source>
</evidence>
<feature type="region of interest" description="Disordered" evidence="1">
    <location>
        <begin position="432"/>
        <end position="463"/>
    </location>
</feature>
<dbReference type="GO" id="GO:0003713">
    <property type="term" value="F:transcription coactivator activity"/>
    <property type="evidence" value="ECO:0007669"/>
    <property type="project" value="InterPro"/>
</dbReference>
<organism evidence="2 3">
    <name type="scientific">Perilla frutescens var. hirtella</name>
    <name type="common">Perilla citriodora</name>
    <name type="synonym">Perilla setoyensis</name>
    <dbReference type="NCBI Taxonomy" id="608512"/>
    <lineage>
        <taxon>Eukaryota</taxon>
        <taxon>Viridiplantae</taxon>
        <taxon>Streptophyta</taxon>
        <taxon>Embryophyta</taxon>
        <taxon>Tracheophyta</taxon>
        <taxon>Spermatophyta</taxon>
        <taxon>Magnoliopsida</taxon>
        <taxon>eudicotyledons</taxon>
        <taxon>Gunneridae</taxon>
        <taxon>Pentapetalae</taxon>
        <taxon>asterids</taxon>
        <taxon>lamiids</taxon>
        <taxon>Lamiales</taxon>
        <taxon>Lamiaceae</taxon>
        <taxon>Nepetoideae</taxon>
        <taxon>Elsholtzieae</taxon>
        <taxon>Perilla</taxon>
    </lineage>
</organism>
<comment type="caution">
    <text evidence="2">The sequence shown here is derived from an EMBL/GenBank/DDBJ whole genome shotgun (WGS) entry which is preliminary data.</text>
</comment>
<evidence type="ECO:0000313" key="2">
    <source>
        <dbReference type="EMBL" id="KAH6832520.1"/>
    </source>
</evidence>
<dbReference type="InterPro" id="IPR044661">
    <property type="entry name" value="MED15a/b/c-like"/>
</dbReference>